<keyword evidence="1" id="KW-1133">Transmembrane helix</keyword>
<accession>A0A1L7CWY7</accession>
<dbReference type="InterPro" id="IPR058058">
    <property type="entry name" value="CBU_0592-like"/>
</dbReference>
<organism evidence="3 4">
    <name type="scientific">Corynebacterium sphenisci DSM 44792</name>
    <dbReference type="NCBI Taxonomy" id="1437874"/>
    <lineage>
        <taxon>Bacteria</taxon>
        <taxon>Bacillati</taxon>
        <taxon>Actinomycetota</taxon>
        <taxon>Actinomycetes</taxon>
        <taxon>Mycobacteriales</taxon>
        <taxon>Corynebacteriaceae</taxon>
        <taxon>Corynebacterium</taxon>
    </lineage>
</organism>
<protein>
    <recommendedName>
        <fullName evidence="2">CBU-0592-like domain-containing protein</fullName>
    </recommendedName>
</protein>
<feature type="transmembrane region" description="Helical" evidence="1">
    <location>
        <begin position="56"/>
        <end position="73"/>
    </location>
</feature>
<keyword evidence="1" id="KW-0812">Transmembrane</keyword>
<feature type="domain" description="CBU-0592-like" evidence="2">
    <location>
        <begin position="6"/>
        <end position="77"/>
    </location>
</feature>
<dbReference type="STRING" id="1437874.CSPHI_04255"/>
<dbReference type="KEGG" id="csph:CSPHI_04255"/>
<keyword evidence="1" id="KW-0472">Membrane</keyword>
<feature type="transmembrane region" description="Helical" evidence="1">
    <location>
        <begin position="6"/>
        <end position="26"/>
    </location>
</feature>
<sequence>MPLSAAVSIFGTICFLGSFAALNAGLLKSTSYIYQWANLIGAACFTYTAIKPFNAGLFITEFIWAIFGAYGIWKIWATVKKRRTAPQAA</sequence>
<feature type="transmembrane region" description="Helical" evidence="1">
    <location>
        <begin position="33"/>
        <end position="50"/>
    </location>
</feature>
<evidence type="ECO:0000259" key="2">
    <source>
        <dbReference type="Pfam" id="PF26604"/>
    </source>
</evidence>
<dbReference type="RefSeq" id="WP_075691633.1">
    <property type="nucleotide sequence ID" value="NZ_CP009248.1"/>
</dbReference>
<evidence type="ECO:0000256" key="1">
    <source>
        <dbReference type="SAM" id="Phobius"/>
    </source>
</evidence>
<dbReference type="OrthoDB" id="4415810at2"/>
<proteinExistence type="predicted"/>
<evidence type="ECO:0000313" key="4">
    <source>
        <dbReference type="Proteomes" id="UP000185469"/>
    </source>
</evidence>
<dbReference type="Proteomes" id="UP000185469">
    <property type="component" value="Chromosome"/>
</dbReference>
<keyword evidence="4" id="KW-1185">Reference proteome</keyword>
<dbReference type="NCBIfam" id="NF047864">
    <property type="entry name" value="CBU_0592_membra"/>
    <property type="match status" value="1"/>
</dbReference>
<gene>
    <name evidence="3" type="ORF">CSPHI_04255</name>
</gene>
<evidence type="ECO:0000313" key="3">
    <source>
        <dbReference type="EMBL" id="APT90389.1"/>
    </source>
</evidence>
<reference evidence="3 4" key="1">
    <citation type="submission" date="2014-08" db="EMBL/GenBank/DDBJ databases">
        <title>Complete genome sequence of Corynebacterium sphenisci CECT 5990(T) (=DSM 44792(T)), isolated from healthy wild penguins.</title>
        <authorList>
            <person name="Ruckert C."/>
            <person name="Albersmeier A."/>
            <person name="Winkler A."/>
            <person name="Kalinowski J."/>
        </authorList>
    </citation>
    <scope>NUCLEOTIDE SEQUENCE [LARGE SCALE GENOMIC DNA]</scope>
    <source>
        <strain evidence="3 4">DSM 44792</strain>
    </source>
</reference>
<dbReference type="AlphaFoldDB" id="A0A1L7CWY7"/>
<dbReference type="Pfam" id="PF26604">
    <property type="entry name" value="CBU_0592"/>
    <property type="match status" value="1"/>
</dbReference>
<name>A0A1L7CWY7_9CORY</name>
<dbReference type="EMBL" id="CP009248">
    <property type="protein sequence ID" value="APT90389.1"/>
    <property type="molecule type" value="Genomic_DNA"/>
</dbReference>